<keyword evidence="5 6" id="KW-0472">Membrane</keyword>
<evidence type="ECO:0000256" key="4">
    <source>
        <dbReference type="ARBA" id="ARBA00022989"/>
    </source>
</evidence>
<dbReference type="GO" id="GO:0008104">
    <property type="term" value="P:intracellular protein localization"/>
    <property type="evidence" value="ECO:0007669"/>
    <property type="project" value="TreeGrafter"/>
</dbReference>
<proteinExistence type="inferred from homology"/>
<evidence type="ECO:0000313" key="7">
    <source>
        <dbReference type="EMBL" id="KAJ3654199.1"/>
    </source>
</evidence>
<evidence type="ECO:0000256" key="2">
    <source>
        <dbReference type="ARBA" id="ARBA00010131"/>
    </source>
</evidence>
<dbReference type="GO" id="GO:0012505">
    <property type="term" value="C:endomembrane system"/>
    <property type="evidence" value="ECO:0007669"/>
    <property type="project" value="TreeGrafter"/>
</dbReference>
<keyword evidence="4 6" id="KW-1133">Transmembrane helix</keyword>
<feature type="transmembrane region" description="Helical" evidence="6">
    <location>
        <begin position="418"/>
        <end position="439"/>
    </location>
</feature>
<dbReference type="Proteomes" id="UP001168821">
    <property type="component" value="Unassembled WGS sequence"/>
</dbReference>
<keyword evidence="3 6" id="KW-0812">Transmembrane</keyword>
<evidence type="ECO:0008006" key="9">
    <source>
        <dbReference type="Google" id="ProtNLM"/>
    </source>
</evidence>
<organism evidence="7 8">
    <name type="scientific">Zophobas morio</name>
    <dbReference type="NCBI Taxonomy" id="2755281"/>
    <lineage>
        <taxon>Eukaryota</taxon>
        <taxon>Metazoa</taxon>
        <taxon>Ecdysozoa</taxon>
        <taxon>Arthropoda</taxon>
        <taxon>Hexapoda</taxon>
        <taxon>Insecta</taxon>
        <taxon>Pterygota</taxon>
        <taxon>Neoptera</taxon>
        <taxon>Endopterygota</taxon>
        <taxon>Coleoptera</taxon>
        <taxon>Polyphaga</taxon>
        <taxon>Cucujiformia</taxon>
        <taxon>Tenebrionidae</taxon>
        <taxon>Zophobas</taxon>
    </lineage>
</organism>
<dbReference type="InterPro" id="IPR029454">
    <property type="entry name" value="ODR-4-like"/>
</dbReference>
<keyword evidence="8" id="KW-1185">Reference proteome</keyword>
<accession>A0AA38IFF8</accession>
<dbReference type="EMBL" id="JALNTZ010000004">
    <property type="protein sequence ID" value="KAJ3654199.1"/>
    <property type="molecule type" value="Genomic_DNA"/>
</dbReference>
<gene>
    <name evidence="7" type="ORF">Zmor_013403</name>
</gene>
<evidence type="ECO:0000256" key="3">
    <source>
        <dbReference type="ARBA" id="ARBA00022692"/>
    </source>
</evidence>
<dbReference type="Pfam" id="PF14778">
    <property type="entry name" value="ODR4-like"/>
    <property type="match status" value="1"/>
</dbReference>
<reference evidence="7" key="1">
    <citation type="journal article" date="2023" name="G3 (Bethesda)">
        <title>Whole genome assemblies of Zophobas morio and Tenebrio molitor.</title>
        <authorList>
            <person name="Kaur S."/>
            <person name="Stinson S.A."/>
            <person name="diCenzo G.C."/>
        </authorList>
    </citation>
    <scope>NUCLEOTIDE SEQUENCE</scope>
    <source>
        <strain evidence="7">QUZm001</strain>
    </source>
</reference>
<dbReference type="AlphaFoldDB" id="A0AA38IFF8"/>
<dbReference type="PANTHER" id="PTHR33966:SF1">
    <property type="entry name" value="PROTEIN ODR-4 HOMOLOG"/>
    <property type="match status" value="1"/>
</dbReference>
<dbReference type="GO" id="GO:0016020">
    <property type="term" value="C:membrane"/>
    <property type="evidence" value="ECO:0007669"/>
    <property type="project" value="UniProtKB-SubCell"/>
</dbReference>
<evidence type="ECO:0000256" key="6">
    <source>
        <dbReference type="SAM" id="Phobius"/>
    </source>
</evidence>
<sequence length="442" mass="49447">MVRSAVSDDRLLSYLHTIAKQNPYTVGLILGQSSSGKDYVIHFAKTPPIQSQDAKDPPRLTAINDIDEEWVADHARQATRTLPGGMYVLGIFIVSLEDALNPFSPKIKGILNCVHKHLESQKYLFGNTASNEKLVLNYCLTTQQVTCKSFEVGVGSVKPAEFKFLASPIRWAQIHCKYQMDHVYHISDNESDWPLKKHIGIILDIMNKNLKSSIYLFDGELKDADESVESIGKKKISRNSKLSGHDDNFKPIHVCILQPCESGDLNSFEISDSGNQIRIFGNVVSKLWLNPKLSISGASESVMQDILRSMSTRLEMHWDSLTEEEHGEDMNSVHEPPRRVLINLPNSNIAISDYLFPGEGPHDAKISLEEMLDIKINSEKDVVDAEGQADLSDYYNEAAETESEEMIPKKTLETTPSLYYIGAVLALFVLILSLGLHFIQGN</sequence>
<protein>
    <recommendedName>
        <fullName evidence="9">Protein odr-4 homolog</fullName>
    </recommendedName>
</protein>
<comment type="similarity">
    <text evidence="2">Belongs to the ODR-4 family.</text>
</comment>
<evidence type="ECO:0000313" key="8">
    <source>
        <dbReference type="Proteomes" id="UP001168821"/>
    </source>
</evidence>
<dbReference type="PANTHER" id="PTHR33966">
    <property type="entry name" value="PROTEIN ODR-4 HOMOLOG"/>
    <property type="match status" value="1"/>
</dbReference>
<evidence type="ECO:0000256" key="1">
    <source>
        <dbReference type="ARBA" id="ARBA00004370"/>
    </source>
</evidence>
<name>A0AA38IFF8_9CUCU</name>
<comment type="subcellular location">
    <subcellularLocation>
        <location evidence="1">Membrane</location>
    </subcellularLocation>
</comment>
<comment type="caution">
    <text evidence="7">The sequence shown here is derived from an EMBL/GenBank/DDBJ whole genome shotgun (WGS) entry which is preliminary data.</text>
</comment>
<evidence type="ECO:0000256" key="5">
    <source>
        <dbReference type="ARBA" id="ARBA00023136"/>
    </source>
</evidence>